<evidence type="ECO:0000313" key="3">
    <source>
        <dbReference type="Proteomes" id="UP000023152"/>
    </source>
</evidence>
<dbReference type="AlphaFoldDB" id="X6NT89"/>
<dbReference type="GO" id="GO:0016887">
    <property type="term" value="F:ATP hydrolysis activity"/>
    <property type="evidence" value="ECO:0007669"/>
    <property type="project" value="InterPro"/>
</dbReference>
<dbReference type="InterPro" id="IPR026082">
    <property type="entry name" value="ABCA"/>
</dbReference>
<dbReference type="EMBL" id="ASPP01006354">
    <property type="protein sequence ID" value="ETO28954.1"/>
    <property type="molecule type" value="Genomic_DNA"/>
</dbReference>
<dbReference type="InterPro" id="IPR027417">
    <property type="entry name" value="P-loop_NTPase"/>
</dbReference>
<evidence type="ECO:0000313" key="2">
    <source>
        <dbReference type="EMBL" id="ETO28954.1"/>
    </source>
</evidence>
<organism evidence="2 3">
    <name type="scientific">Reticulomyxa filosa</name>
    <dbReference type="NCBI Taxonomy" id="46433"/>
    <lineage>
        <taxon>Eukaryota</taxon>
        <taxon>Sar</taxon>
        <taxon>Rhizaria</taxon>
        <taxon>Retaria</taxon>
        <taxon>Foraminifera</taxon>
        <taxon>Monothalamids</taxon>
        <taxon>Reticulomyxidae</taxon>
        <taxon>Reticulomyxa</taxon>
    </lineage>
</organism>
<feature type="domain" description="ABC transporter" evidence="1">
    <location>
        <begin position="42"/>
        <end position="177"/>
    </location>
</feature>
<dbReference type="Pfam" id="PF00005">
    <property type="entry name" value="ABC_tran"/>
    <property type="match status" value="1"/>
</dbReference>
<comment type="caution">
    <text evidence="2">The sequence shown here is derived from an EMBL/GenBank/DDBJ whole genome shotgun (WGS) entry which is preliminary data.</text>
</comment>
<accession>X6NT89</accession>
<dbReference type="PANTHER" id="PTHR19229">
    <property type="entry name" value="ATP-BINDING CASSETTE TRANSPORTER SUBFAMILY A ABCA"/>
    <property type="match status" value="1"/>
</dbReference>
<dbReference type="Gene3D" id="3.40.50.300">
    <property type="entry name" value="P-loop containing nucleotide triphosphate hydrolases"/>
    <property type="match status" value="1"/>
</dbReference>
<keyword evidence="3" id="KW-1185">Reference proteome</keyword>
<dbReference type="GO" id="GO:0005524">
    <property type="term" value="F:ATP binding"/>
    <property type="evidence" value="ECO:0007669"/>
    <property type="project" value="InterPro"/>
</dbReference>
<reference evidence="2 3" key="1">
    <citation type="journal article" date="2013" name="Curr. Biol.">
        <title>The Genome of the Foraminiferan Reticulomyxa filosa.</title>
        <authorList>
            <person name="Glockner G."/>
            <person name="Hulsmann N."/>
            <person name="Schleicher M."/>
            <person name="Noegel A.A."/>
            <person name="Eichinger L."/>
            <person name="Gallinger C."/>
            <person name="Pawlowski J."/>
            <person name="Sierra R."/>
            <person name="Euteneuer U."/>
            <person name="Pillet L."/>
            <person name="Moustafa A."/>
            <person name="Platzer M."/>
            <person name="Groth M."/>
            <person name="Szafranski K."/>
            <person name="Schliwa M."/>
        </authorList>
    </citation>
    <scope>NUCLEOTIDE SEQUENCE [LARGE SCALE GENOMIC DNA]</scope>
</reference>
<dbReference type="InterPro" id="IPR003439">
    <property type="entry name" value="ABC_transporter-like_ATP-bd"/>
</dbReference>
<dbReference type="OrthoDB" id="538632at2759"/>
<gene>
    <name evidence="2" type="ORF">RFI_08171</name>
</gene>
<sequence>MESDVYESVEDELVKKGAAISIRDLRKTFGEGFGQVEVKAVDGVSLNMYEGQVFCLLGHNGAGKTTTISMLTGLLEITEGEVRICGHSVKTNMRDIRKIMGVCPQHDVLWPHLTCREHLELFALLKGVRKERVIEEAKKALLTVGLIEKEHEFPSHMSGGQKRKLSLAIALIGGSKVGF</sequence>
<proteinExistence type="predicted"/>
<dbReference type="GO" id="GO:0016020">
    <property type="term" value="C:membrane"/>
    <property type="evidence" value="ECO:0007669"/>
    <property type="project" value="InterPro"/>
</dbReference>
<dbReference type="Proteomes" id="UP000023152">
    <property type="component" value="Unassembled WGS sequence"/>
</dbReference>
<dbReference type="GO" id="GO:0005319">
    <property type="term" value="F:lipid transporter activity"/>
    <property type="evidence" value="ECO:0007669"/>
    <property type="project" value="TreeGrafter"/>
</dbReference>
<dbReference type="GO" id="GO:0140359">
    <property type="term" value="F:ABC-type transporter activity"/>
    <property type="evidence" value="ECO:0007669"/>
    <property type="project" value="InterPro"/>
</dbReference>
<evidence type="ECO:0000259" key="1">
    <source>
        <dbReference type="Pfam" id="PF00005"/>
    </source>
</evidence>
<name>X6NT89_RETFI</name>
<dbReference type="SUPFAM" id="SSF52540">
    <property type="entry name" value="P-loop containing nucleoside triphosphate hydrolases"/>
    <property type="match status" value="1"/>
</dbReference>
<dbReference type="OMA" id="CAPESEY"/>
<protein>
    <recommendedName>
        <fullName evidence="1">ABC transporter domain-containing protein</fullName>
    </recommendedName>
</protein>